<proteinExistence type="predicted"/>
<feature type="chain" id="PRO_5012181538" evidence="1">
    <location>
        <begin position="16"/>
        <end position="61"/>
    </location>
</feature>
<name>A0A117NJC6_PICGL</name>
<accession>A0A117NJC6</accession>
<evidence type="ECO:0000256" key="1">
    <source>
        <dbReference type="SAM" id="SignalP"/>
    </source>
</evidence>
<evidence type="ECO:0000313" key="2">
    <source>
        <dbReference type="EMBL" id="KUM51232.1"/>
    </source>
</evidence>
<keyword evidence="2" id="KW-0496">Mitochondrion</keyword>
<gene>
    <name evidence="2" type="ORF">ABT39_MTgene1079</name>
</gene>
<feature type="signal peptide" evidence="1">
    <location>
        <begin position="1"/>
        <end position="15"/>
    </location>
</feature>
<sequence>MLICCARCLDLLSEALWLDLLCDSFARLGSGLGDSLRSVDALSMRASLIDLCSLYQGVLRV</sequence>
<comment type="caution">
    <text evidence="2">The sequence shown here is derived from an EMBL/GenBank/DDBJ whole genome shotgun (WGS) entry which is preliminary data.</text>
</comment>
<geneLocation type="mitochondrion" evidence="2"/>
<dbReference type="EMBL" id="LKAM01000001">
    <property type="protein sequence ID" value="KUM51232.1"/>
    <property type="molecule type" value="Genomic_DNA"/>
</dbReference>
<keyword evidence="1" id="KW-0732">Signal</keyword>
<reference evidence="2" key="1">
    <citation type="journal article" date="2015" name="Genome Biol. Evol.">
        <title>Organellar Genomes of White Spruce (Picea glauca): Assembly and Annotation.</title>
        <authorList>
            <person name="Jackman S.D."/>
            <person name="Warren R.L."/>
            <person name="Gibb E.A."/>
            <person name="Vandervalk B.P."/>
            <person name="Mohamadi H."/>
            <person name="Chu J."/>
            <person name="Raymond A."/>
            <person name="Pleasance S."/>
            <person name="Coope R."/>
            <person name="Wildung M.R."/>
            <person name="Ritland C.E."/>
            <person name="Bousquet J."/>
            <person name="Jones S.J."/>
            <person name="Bohlmann J."/>
            <person name="Birol I."/>
        </authorList>
    </citation>
    <scope>NUCLEOTIDE SEQUENCE [LARGE SCALE GENOMIC DNA]</scope>
    <source>
        <tissue evidence="2">Flushing bud</tissue>
    </source>
</reference>
<organism evidence="2">
    <name type="scientific">Picea glauca</name>
    <name type="common">White spruce</name>
    <name type="synonym">Pinus glauca</name>
    <dbReference type="NCBI Taxonomy" id="3330"/>
    <lineage>
        <taxon>Eukaryota</taxon>
        <taxon>Viridiplantae</taxon>
        <taxon>Streptophyta</taxon>
        <taxon>Embryophyta</taxon>
        <taxon>Tracheophyta</taxon>
        <taxon>Spermatophyta</taxon>
        <taxon>Pinopsida</taxon>
        <taxon>Pinidae</taxon>
        <taxon>Conifers I</taxon>
        <taxon>Pinales</taxon>
        <taxon>Pinaceae</taxon>
        <taxon>Picea</taxon>
    </lineage>
</organism>
<dbReference type="AlphaFoldDB" id="A0A117NJC6"/>
<protein>
    <submittedName>
        <fullName evidence="2">Uncharacterized protein</fullName>
    </submittedName>
</protein>